<keyword evidence="3" id="KW-1185">Reference proteome</keyword>
<evidence type="ECO:0008006" key="4">
    <source>
        <dbReference type="Google" id="ProtNLM"/>
    </source>
</evidence>
<gene>
    <name evidence="2" type="ORF">FGIG_05777</name>
</gene>
<evidence type="ECO:0000313" key="3">
    <source>
        <dbReference type="Proteomes" id="UP000316759"/>
    </source>
</evidence>
<dbReference type="PANTHER" id="PTHR36978">
    <property type="entry name" value="P-LOOP CONTAINING NUCLEOTIDE TRIPHOSPHATE HYDROLASE"/>
    <property type="match status" value="1"/>
</dbReference>
<dbReference type="InterPro" id="IPR027417">
    <property type="entry name" value="P-loop_NTPase"/>
</dbReference>
<dbReference type="EMBL" id="SUNJ01014331">
    <property type="protein sequence ID" value="TPP56565.1"/>
    <property type="molecule type" value="Genomic_DNA"/>
</dbReference>
<dbReference type="Gene3D" id="3.40.50.300">
    <property type="entry name" value="P-loop containing nucleotide triphosphate hydrolases"/>
    <property type="match status" value="1"/>
</dbReference>
<evidence type="ECO:0000256" key="1">
    <source>
        <dbReference type="SAM" id="Phobius"/>
    </source>
</evidence>
<dbReference type="InterPro" id="IPR040632">
    <property type="entry name" value="Sulfotransfer_4"/>
</dbReference>
<sequence>MGRTGTISLKLGLEILLGQPCYHSYEISEKHRDHIPVWRDIFEQLKRDPNSSIPAEKIRKLFKNYRATTDHPACALHRQLLHIYPQAKFILTLRDSRAWIKSIRETVMPHKPHFPPTFAGRLGERIVLGAGFMYSNTLSFNYALGWDVDITDDEQCAEAFDRRTEEIIRTIPPERLLIYRVADGWEPLCQFLNLPVPNIPFPHANSKEDMQRMFDTMRRRRNTMLAIILLIVLVLIVLCIILPICLATRS</sequence>
<dbReference type="SUPFAM" id="SSF52540">
    <property type="entry name" value="P-loop containing nucleoside triphosphate hydrolases"/>
    <property type="match status" value="1"/>
</dbReference>
<keyword evidence="1" id="KW-1133">Transmembrane helix</keyword>
<dbReference type="OrthoDB" id="272681at2759"/>
<accession>A0A504Y8U0</accession>
<reference evidence="2 3" key="1">
    <citation type="submission" date="2019-04" db="EMBL/GenBank/DDBJ databases">
        <title>Annotation for the trematode Fasciola gigantica.</title>
        <authorList>
            <person name="Choi Y.-J."/>
        </authorList>
    </citation>
    <scope>NUCLEOTIDE SEQUENCE [LARGE SCALE GENOMIC DNA]</scope>
    <source>
        <strain evidence="2">Uganda_cow_1</strain>
    </source>
</reference>
<protein>
    <recommendedName>
        <fullName evidence="4">NAD dependent epimerase/dehydratase</fullName>
    </recommendedName>
</protein>
<dbReference type="Proteomes" id="UP000316759">
    <property type="component" value="Unassembled WGS sequence"/>
</dbReference>
<keyword evidence="1" id="KW-0472">Membrane</keyword>
<organism evidence="2 3">
    <name type="scientific">Fasciola gigantica</name>
    <name type="common">Giant liver fluke</name>
    <dbReference type="NCBI Taxonomy" id="46835"/>
    <lineage>
        <taxon>Eukaryota</taxon>
        <taxon>Metazoa</taxon>
        <taxon>Spiralia</taxon>
        <taxon>Lophotrochozoa</taxon>
        <taxon>Platyhelminthes</taxon>
        <taxon>Trematoda</taxon>
        <taxon>Digenea</taxon>
        <taxon>Plagiorchiida</taxon>
        <taxon>Echinostomata</taxon>
        <taxon>Echinostomatoidea</taxon>
        <taxon>Fasciolidae</taxon>
        <taxon>Fasciola</taxon>
    </lineage>
</organism>
<keyword evidence="1" id="KW-0812">Transmembrane</keyword>
<proteinExistence type="predicted"/>
<dbReference type="STRING" id="46835.A0A504Y8U0"/>
<name>A0A504Y8U0_FASGI</name>
<dbReference type="PANTHER" id="PTHR36978:SF4">
    <property type="entry name" value="P-LOOP CONTAINING NUCLEOSIDE TRIPHOSPHATE HYDROLASE PROTEIN"/>
    <property type="match status" value="1"/>
</dbReference>
<dbReference type="Pfam" id="PF17784">
    <property type="entry name" value="Sulfotransfer_4"/>
    <property type="match status" value="1"/>
</dbReference>
<dbReference type="AlphaFoldDB" id="A0A504Y8U0"/>
<feature type="transmembrane region" description="Helical" evidence="1">
    <location>
        <begin position="222"/>
        <end position="244"/>
    </location>
</feature>
<evidence type="ECO:0000313" key="2">
    <source>
        <dbReference type="EMBL" id="TPP56565.1"/>
    </source>
</evidence>
<comment type="caution">
    <text evidence="2">The sequence shown here is derived from an EMBL/GenBank/DDBJ whole genome shotgun (WGS) entry which is preliminary data.</text>
</comment>